<evidence type="ECO:0008006" key="3">
    <source>
        <dbReference type="Google" id="ProtNLM"/>
    </source>
</evidence>
<proteinExistence type="predicted"/>
<accession>A0A1E3ABH0</accession>
<dbReference type="Proteomes" id="UP000094067">
    <property type="component" value="Unassembled WGS sequence"/>
</dbReference>
<sequence>MKRKTWISRELDTAGIKAQYDEHVKRILGSRQVLARILKGTIEGYRSYSPEEITLWIEPDIEIASVPLCPGEEKMDDRLINGENTESKVPGEGTITYDIRFRAFLPGKNKKAEIKLLINVEAQKKFYVKYRIVTRGIFYGARMLSEQLDREFSNSEYDNLKKVYSIFICMNAPMHIGNAMAEYRITKEDIIGNIPEPRKSYDKLSVIIICLNEKLKKGTEGTLHGFLNTLLSPEMDRKEKEESLERDYGMKMEYELGEELSEMCNLSEAIEENAIKKGKIQGLNEGIQKGIQILIEDNLEEKIPEDRIIEKLQKKFKLNKEEAVKYLEKFRGDK</sequence>
<name>A0A1E3ABH0_9FIRM</name>
<dbReference type="EMBL" id="MCGH01000002">
    <property type="protein sequence ID" value="ODM06125.1"/>
    <property type="molecule type" value="Genomic_DNA"/>
</dbReference>
<gene>
    <name evidence="1" type="ORF">BEI61_02014</name>
</gene>
<reference evidence="1 2" key="1">
    <citation type="submission" date="2016-07" db="EMBL/GenBank/DDBJ databases">
        <title>Characterization of isolates of Eisenbergiella tayi derived from blood cultures, using whole genome sequencing.</title>
        <authorList>
            <person name="Burdz T."/>
            <person name="Wiebe D."/>
            <person name="Huynh C."/>
            <person name="Bernard K."/>
        </authorList>
    </citation>
    <scope>NUCLEOTIDE SEQUENCE [LARGE SCALE GENOMIC DNA]</scope>
    <source>
        <strain evidence="1 2">NML 110608</strain>
    </source>
</reference>
<evidence type="ECO:0000313" key="2">
    <source>
        <dbReference type="Proteomes" id="UP000094067"/>
    </source>
</evidence>
<protein>
    <recommendedName>
        <fullName evidence="3">PD-(D/E)XK nuclease family transposase</fullName>
    </recommendedName>
</protein>
<dbReference type="RefSeq" id="WP_069152181.1">
    <property type="nucleotide sequence ID" value="NZ_MCGH01000002.1"/>
</dbReference>
<organism evidence="1 2">
    <name type="scientific">Eisenbergiella tayi</name>
    <dbReference type="NCBI Taxonomy" id="1432052"/>
    <lineage>
        <taxon>Bacteria</taxon>
        <taxon>Bacillati</taxon>
        <taxon>Bacillota</taxon>
        <taxon>Clostridia</taxon>
        <taxon>Lachnospirales</taxon>
        <taxon>Lachnospiraceae</taxon>
        <taxon>Eisenbergiella</taxon>
    </lineage>
</organism>
<dbReference type="PATRIC" id="fig|1432052.4.peg.2252"/>
<comment type="caution">
    <text evidence="1">The sequence shown here is derived from an EMBL/GenBank/DDBJ whole genome shotgun (WGS) entry which is preliminary data.</text>
</comment>
<dbReference type="AlphaFoldDB" id="A0A1E3ABH0"/>
<evidence type="ECO:0000313" key="1">
    <source>
        <dbReference type="EMBL" id="ODM06125.1"/>
    </source>
</evidence>